<dbReference type="EMBL" id="BMKS01000012">
    <property type="protein sequence ID" value="GGG44048.1"/>
    <property type="molecule type" value="Genomic_DNA"/>
</dbReference>
<dbReference type="InterPro" id="IPR000873">
    <property type="entry name" value="AMP-dep_synth/lig_dom"/>
</dbReference>
<dbReference type="PROSITE" id="PS00455">
    <property type="entry name" value="AMP_BINDING"/>
    <property type="match status" value="1"/>
</dbReference>
<dbReference type="GO" id="GO:0016746">
    <property type="term" value="F:acyltransferase activity"/>
    <property type="evidence" value="ECO:0007669"/>
    <property type="project" value="InterPro"/>
</dbReference>
<dbReference type="Pfam" id="PF07690">
    <property type="entry name" value="MFS_1"/>
    <property type="match status" value="1"/>
</dbReference>
<dbReference type="InterPro" id="IPR036259">
    <property type="entry name" value="MFS_trans_sf"/>
</dbReference>
<keyword evidence="4 6" id="KW-1133">Transmembrane helix</keyword>
<accession>A0A8J3EEQ6</accession>
<dbReference type="AlphaFoldDB" id="A0A8J3EEQ6"/>
<feature type="signal peptide" evidence="7">
    <location>
        <begin position="1"/>
        <end position="19"/>
    </location>
</feature>
<evidence type="ECO:0000256" key="4">
    <source>
        <dbReference type="ARBA" id="ARBA00022989"/>
    </source>
</evidence>
<evidence type="ECO:0000313" key="9">
    <source>
        <dbReference type="EMBL" id="GGG44048.1"/>
    </source>
</evidence>
<dbReference type="GO" id="GO:0006631">
    <property type="term" value="P:fatty acid metabolic process"/>
    <property type="evidence" value="ECO:0007669"/>
    <property type="project" value="TreeGrafter"/>
</dbReference>
<evidence type="ECO:0000259" key="8">
    <source>
        <dbReference type="SMART" id="SM00563"/>
    </source>
</evidence>
<dbReference type="InterPro" id="IPR002123">
    <property type="entry name" value="Plipid/glycerol_acylTrfase"/>
</dbReference>
<dbReference type="InterPro" id="IPR045851">
    <property type="entry name" value="AMP-bd_C_sf"/>
</dbReference>
<dbReference type="SUPFAM" id="SSF69593">
    <property type="entry name" value="Glycerol-3-phosphate (1)-acyltransferase"/>
    <property type="match status" value="1"/>
</dbReference>
<feature type="transmembrane region" description="Helical" evidence="6">
    <location>
        <begin position="119"/>
        <end position="146"/>
    </location>
</feature>
<dbReference type="GO" id="GO:0022857">
    <property type="term" value="F:transmembrane transporter activity"/>
    <property type="evidence" value="ECO:0007669"/>
    <property type="project" value="InterPro"/>
</dbReference>
<gene>
    <name evidence="9" type="ORF">GCM10010964_34270</name>
</gene>
<dbReference type="Gene3D" id="3.40.50.12780">
    <property type="entry name" value="N-terminal domain of ligase-like"/>
    <property type="match status" value="1"/>
</dbReference>
<proteinExistence type="inferred from homology"/>
<comment type="caution">
    <text evidence="9">The sequence shown here is derived from an EMBL/GenBank/DDBJ whole genome shotgun (WGS) entry which is preliminary data.</text>
</comment>
<dbReference type="Pfam" id="PF00501">
    <property type="entry name" value="AMP-binding"/>
    <property type="match status" value="1"/>
</dbReference>
<dbReference type="SUPFAM" id="SSF103473">
    <property type="entry name" value="MFS general substrate transporter"/>
    <property type="match status" value="1"/>
</dbReference>
<dbReference type="InterPro" id="IPR042099">
    <property type="entry name" value="ANL_N_sf"/>
</dbReference>
<dbReference type="CDD" id="cd06173">
    <property type="entry name" value="MFS_MefA_like"/>
    <property type="match status" value="1"/>
</dbReference>
<reference evidence="9 10" key="1">
    <citation type="journal article" date="2014" name="Int. J. Syst. Evol. Microbiol.">
        <title>Complete genome sequence of Corynebacterium casei LMG S-19264T (=DSM 44701T), isolated from a smear-ripened cheese.</title>
        <authorList>
            <consortium name="US DOE Joint Genome Institute (JGI-PGF)"/>
            <person name="Walter F."/>
            <person name="Albersmeier A."/>
            <person name="Kalinowski J."/>
            <person name="Ruckert C."/>
        </authorList>
    </citation>
    <scope>NUCLEOTIDE SEQUENCE [LARGE SCALE GENOMIC DNA]</scope>
    <source>
        <strain evidence="9 10">CGMCC 1.16330</strain>
    </source>
</reference>
<dbReference type="InterPro" id="IPR011701">
    <property type="entry name" value="MFS"/>
</dbReference>
<keyword evidence="2" id="KW-0436">Ligase</keyword>
<feature type="transmembrane region" description="Helical" evidence="6">
    <location>
        <begin position="290"/>
        <end position="313"/>
    </location>
</feature>
<keyword evidence="5 6" id="KW-0472">Membrane</keyword>
<feature type="transmembrane region" description="Helical" evidence="6">
    <location>
        <begin position="78"/>
        <end position="98"/>
    </location>
</feature>
<feature type="chain" id="PRO_5035276986" evidence="7">
    <location>
        <begin position="20"/>
        <end position="1175"/>
    </location>
</feature>
<comment type="similarity">
    <text evidence="1">Belongs to the ATP-dependent AMP-binding enzyme family.</text>
</comment>
<feature type="transmembrane region" description="Helical" evidence="6">
    <location>
        <begin position="320"/>
        <end position="343"/>
    </location>
</feature>
<feature type="transmembrane region" description="Helical" evidence="6">
    <location>
        <begin position="397"/>
        <end position="422"/>
    </location>
</feature>
<evidence type="ECO:0000256" key="5">
    <source>
        <dbReference type="ARBA" id="ARBA00023136"/>
    </source>
</evidence>
<dbReference type="NCBIfam" id="NF005291">
    <property type="entry name" value="PRK06814.1"/>
    <property type="match status" value="1"/>
</dbReference>
<evidence type="ECO:0000256" key="2">
    <source>
        <dbReference type="ARBA" id="ARBA00022598"/>
    </source>
</evidence>
<evidence type="ECO:0000256" key="1">
    <source>
        <dbReference type="ARBA" id="ARBA00006432"/>
    </source>
</evidence>
<evidence type="ECO:0000256" key="7">
    <source>
        <dbReference type="SAM" id="SignalP"/>
    </source>
</evidence>
<dbReference type="PANTHER" id="PTHR43201:SF5">
    <property type="entry name" value="MEDIUM-CHAIN ACYL-COA LIGASE ACSF2, MITOCHONDRIAL"/>
    <property type="match status" value="1"/>
</dbReference>
<sequence length="1175" mass="123942">MTASSPAPAALGAAAPAVARLAVAGAPVAPATGPAHLLRTRRFLPLLVAQTLGALNDNLFKNALVVLALFQAGERGPVLVALAGAVFILPYVLFSALAGQVADRGEKARLIRATKLWEVGLMGLAALGFLTGSMALLMAVLFGLGLQSTFFSPLKYSILPDHLEEHELVAGNGLIEAGTFLGILAGTIAGGALMLFEDGGAVVSAAGLAVAAAGLVAAFGVPRAPAADPGLRLAWHLPRATWALIREARGNRPVWLAILALSWFWTIGATLLAAFPVIARDTLGADGAVVTLLLTVFALGVGAGSLACARILAGEISPRLVPWAALGITLFTADFAIAALSAAGDPRMATVEGMLAAPPGWRMLADLFLVAACGGLYSVPLYAIVQEWSPAALRARMIAANNVANAACMAAGAGAAAALAAAGVGAPWVLLIAAAVNLGVALRIAGAIPQETVRAALRLYLRLFHRFEVRGLEHYRAAGDNAILVANHLSLADGALIAAAVPDRPSFVVNTFMARKWWARPFLALVRTFEVDPSSPFAFKAMVRAVREDGRKLVIFPEGRVSRTGALMKIYEGAGMLAERTGAPVLPVRLDGPQYSKFAYTKGVLRRRWFPRVTVTFLPPVRIAAPEGVRGRARRRALSDALDSVMSDAAFRTAETGRSLFAALLDARAIHGGRAKVLDDPDFAALSFDRVVLGAAVLGRRLAGIAAPGERVGVMLPNAKGTAVTFFALQAIGRVPAMMNFSAGADGMLAACRAAEIRTVLCSRRFVERGKLGQAVARMEEAGLRFVWLEDVRAAIGLGARLRGLLDARLARRLPGARVAADAPAVVLFTSGSEGTPKGVVLSHRNILANCAQLAAVLDFNPADRVVNALPMFHSFGLTGGTLLPLLNGVPSFLYPSPLHYRMVPEMIYDRDATIVFGTDTFLNGWARYAHPYDFRAVRLIFAGAEKLRDETRRLYADRFGKGMLEGYGATETAPVLCVNTPKRNRAGTVGLFLPGIEHRIEPVPGLDDHGAGRLWVRGPNVMLGYLRVEAPGVLQPPPGGWYDTGDIVSVDAEGFVTIRGRAKRFAKIGGEMVSMAAAEALAGALWPDAAHAVLPLPDPRKGERLVLLTTRHDATVAAMLALARERGVPELLVPRELLVIERMPLLGTGKVDYPAAQRLLAELWAAPAGAPGPR</sequence>
<feature type="transmembrane region" description="Helical" evidence="6">
    <location>
        <begin position="254"/>
        <end position="278"/>
    </location>
</feature>
<organism evidence="9 10">
    <name type="scientific">Caldovatus sediminis</name>
    <dbReference type="NCBI Taxonomy" id="2041189"/>
    <lineage>
        <taxon>Bacteria</taxon>
        <taxon>Pseudomonadati</taxon>
        <taxon>Pseudomonadota</taxon>
        <taxon>Alphaproteobacteria</taxon>
        <taxon>Acetobacterales</taxon>
        <taxon>Roseomonadaceae</taxon>
        <taxon>Caldovatus</taxon>
    </lineage>
</organism>
<feature type="transmembrane region" description="Helical" evidence="6">
    <location>
        <begin position="363"/>
        <end position="385"/>
    </location>
</feature>
<evidence type="ECO:0000313" key="10">
    <source>
        <dbReference type="Proteomes" id="UP000597507"/>
    </source>
</evidence>
<feature type="domain" description="Phospholipid/glycerol acyltransferase" evidence="8">
    <location>
        <begin position="482"/>
        <end position="593"/>
    </location>
</feature>
<dbReference type="CDD" id="cd07989">
    <property type="entry name" value="LPLAT_AGPAT-like"/>
    <property type="match status" value="1"/>
</dbReference>
<dbReference type="SMART" id="SM00563">
    <property type="entry name" value="PlsC"/>
    <property type="match status" value="1"/>
</dbReference>
<dbReference type="GO" id="GO:0031956">
    <property type="term" value="F:medium-chain fatty acid-CoA ligase activity"/>
    <property type="evidence" value="ECO:0007669"/>
    <property type="project" value="TreeGrafter"/>
</dbReference>
<keyword evidence="3 6" id="KW-0812">Transmembrane</keyword>
<dbReference type="Proteomes" id="UP000597507">
    <property type="component" value="Unassembled WGS sequence"/>
</dbReference>
<evidence type="ECO:0000256" key="3">
    <source>
        <dbReference type="ARBA" id="ARBA00022692"/>
    </source>
</evidence>
<dbReference type="PANTHER" id="PTHR43201">
    <property type="entry name" value="ACYL-COA SYNTHETASE"/>
    <property type="match status" value="1"/>
</dbReference>
<keyword evidence="7" id="KW-0732">Signal</keyword>
<dbReference type="Gene3D" id="1.20.1250.20">
    <property type="entry name" value="MFS general substrate transporter like domains"/>
    <property type="match status" value="1"/>
</dbReference>
<name>A0A8J3EEQ6_9PROT</name>
<dbReference type="RefSeq" id="WP_188902449.1">
    <property type="nucleotide sequence ID" value="NZ_BMKS01000012.1"/>
</dbReference>
<keyword evidence="10" id="KW-1185">Reference proteome</keyword>
<dbReference type="InterPro" id="IPR020845">
    <property type="entry name" value="AMP-binding_CS"/>
</dbReference>
<protein>
    <submittedName>
        <fullName evidence="9">Acyl-[ACP]--phospholipid O-acyltransferase</fullName>
    </submittedName>
</protein>
<dbReference type="Gene3D" id="3.30.300.30">
    <property type="match status" value="1"/>
</dbReference>
<dbReference type="SUPFAM" id="SSF56801">
    <property type="entry name" value="Acetyl-CoA synthetase-like"/>
    <property type="match status" value="1"/>
</dbReference>
<feature type="transmembrane region" description="Helical" evidence="6">
    <location>
        <begin position="201"/>
        <end position="222"/>
    </location>
</feature>
<evidence type="ECO:0000256" key="6">
    <source>
        <dbReference type="SAM" id="Phobius"/>
    </source>
</evidence>
<dbReference type="Pfam" id="PF01553">
    <property type="entry name" value="Acyltransferase"/>
    <property type="match status" value="1"/>
</dbReference>